<evidence type="ECO:0000313" key="8">
    <source>
        <dbReference type="Proteomes" id="UP001281614"/>
    </source>
</evidence>
<feature type="compositionally biased region" description="Basic and acidic residues" evidence="4">
    <location>
        <begin position="1089"/>
        <end position="1099"/>
    </location>
</feature>
<evidence type="ECO:0000256" key="1">
    <source>
        <dbReference type="ARBA" id="ARBA00004123"/>
    </source>
</evidence>
<dbReference type="GO" id="GO:0003700">
    <property type="term" value="F:DNA-binding transcription factor activity"/>
    <property type="evidence" value="ECO:0007669"/>
    <property type="project" value="TreeGrafter"/>
</dbReference>
<evidence type="ECO:0000259" key="5">
    <source>
        <dbReference type="PROSITE" id="PS50090"/>
    </source>
</evidence>
<dbReference type="CDD" id="cd00167">
    <property type="entry name" value="SANT"/>
    <property type="match status" value="2"/>
</dbReference>
<evidence type="ECO:0000256" key="2">
    <source>
        <dbReference type="ARBA" id="ARBA00023125"/>
    </source>
</evidence>
<dbReference type="Proteomes" id="UP001281614">
    <property type="component" value="Unassembled WGS sequence"/>
</dbReference>
<feature type="compositionally biased region" description="Polar residues" evidence="4">
    <location>
        <begin position="294"/>
        <end position="309"/>
    </location>
</feature>
<dbReference type="PROSITE" id="PS50090">
    <property type="entry name" value="MYB_LIKE"/>
    <property type="match status" value="2"/>
</dbReference>
<protein>
    <submittedName>
        <fullName evidence="7">DNA-binding protein</fullName>
    </submittedName>
</protein>
<organism evidence="7 8">
    <name type="scientific">Colletotrichum kahawae</name>
    <name type="common">Coffee berry disease fungus</name>
    <dbReference type="NCBI Taxonomy" id="34407"/>
    <lineage>
        <taxon>Eukaryota</taxon>
        <taxon>Fungi</taxon>
        <taxon>Dikarya</taxon>
        <taxon>Ascomycota</taxon>
        <taxon>Pezizomycotina</taxon>
        <taxon>Sordariomycetes</taxon>
        <taxon>Hypocreomycetidae</taxon>
        <taxon>Glomerellales</taxon>
        <taxon>Glomerellaceae</taxon>
        <taxon>Colletotrichum</taxon>
        <taxon>Colletotrichum gloeosporioides species complex</taxon>
    </lineage>
</organism>
<keyword evidence="8" id="KW-1185">Reference proteome</keyword>
<evidence type="ECO:0000313" key="7">
    <source>
        <dbReference type="EMBL" id="KAK2769489.1"/>
    </source>
</evidence>
<feature type="region of interest" description="Disordered" evidence="4">
    <location>
        <begin position="1"/>
        <end position="273"/>
    </location>
</feature>
<feature type="compositionally biased region" description="Low complexity" evidence="4">
    <location>
        <begin position="393"/>
        <end position="419"/>
    </location>
</feature>
<feature type="compositionally biased region" description="Acidic residues" evidence="4">
    <location>
        <begin position="539"/>
        <end position="548"/>
    </location>
</feature>
<feature type="compositionally biased region" description="Acidic residues" evidence="4">
    <location>
        <begin position="441"/>
        <end position="469"/>
    </location>
</feature>
<feature type="region of interest" description="Disordered" evidence="4">
    <location>
        <begin position="294"/>
        <end position="622"/>
    </location>
</feature>
<comment type="caution">
    <text evidence="7">The sequence shown here is derived from an EMBL/GenBank/DDBJ whole genome shotgun (WGS) entry which is preliminary data.</text>
</comment>
<feature type="domain" description="HTH myb-type" evidence="6">
    <location>
        <begin position="705"/>
        <end position="758"/>
    </location>
</feature>
<dbReference type="PROSITE" id="PS51294">
    <property type="entry name" value="HTH_MYB"/>
    <property type="match status" value="1"/>
</dbReference>
<feature type="compositionally biased region" description="Polar residues" evidence="4">
    <location>
        <begin position="1151"/>
        <end position="1167"/>
    </location>
</feature>
<feature type="compositionally biased region" description="Polar residues" evidence="4">
    <location>
        <begin position="971"/>
        <end position="985"/>
    </location>
</feature>
<feature type="compositionally biased region" description="Basic residues" evidence="4">
    <location>
        <begin position="1206"/>
        <end position="1216"/>
    </location>
</feature>
<feature type="compositionally biased region" description="Polar residues" evidence="4">
    <location>
        <begin position="1076"/>
        <end position="1085"/>
    </location>
</feature>
<dbReference type="PANTHER" id="PTHR46380">
    <property type="entry name" value="CYCLIN-D-BINDING MYB-LIKE TRANSCRIPTION FACTOR 1"/>
    <property type="match status" value="1"/>
</dbReference>
<feature type="compositionally biased region" description="Polar residues" evidence="4">
    <location>
        <begin position="1007"/>
        <end position="1026"/>
    </location>
</feature>
<feature type="compositionally biased region" description="Basic and acidic residues" evidence="4">
    <location>
        <begin position="260"/>
        <end position="270"/>
    </location>
</feature>
<dbReference type="SUPFAM" id="SSF46689">
    <property type="entry name" value="Homeodomain-like"/>
    <property type="match status" value="1"/>
</dbReference>
<evidence type="ECO:0000256" key="3">
    <source>
        <dbReference type="ARBA" id="ARBA00023242"/>
    </source>
</evidence>
<dbReference type="InterPro" id="IPR009057">
    <property type="entry name" value="Homeodomain-like_sf"/>
</dbReference>
<feature type="domain" description="Myb-like" evidence="5">
    <location>
        <begin position="705"/>
        <end position="754"/>
    </location>
</feature>
<feature type="compositionally biased region" description="Polar residues" evidence="4">
    <location>
        <begin position="334"/>
        <end position="350"/>
    </location>
</feature>
<evidence type="ECO:0000259" key="6">
    <source>
        <dbReference type="PROSITE" id="PS51294"/>
    </source>
</evidence>
<feature type="region of interest" description="Disordered" evidence="4">
    <location>
        <begin position="958"/>
        <end position="1171"/>
    </location>
</feature>
<dbReference type="Gene3D" id="1.10.10.60">
    <property type="entry name" value="Homeodomain-like"/>
    <property type="match status" value="2"/>
</dbReference>
<evidence type="ECO:0000256" key="4">
    <source>
        <dbReference type="SAM" id="MobiDB-lite"/>
    </source>
</evidence>
<dbReference type="AlphaFoldDB" id="A0AAD9YIC4"/>
<feature type="compositionally biased region" description="Acidic residues" evidence="4">
    <location>
        <begin position="362"/>
        <end position="374"/>
    </location>
</feature>
<accession>A0AAD9YIC4</accession>
<dbReference type="PANTHER" id="PTHR46380:SF2">
    <property type="entry name" value="CYCLIN-D-BINDING MYB-LIKE TRANSCRIPTION FACTOR 1"/>
    <property type="match status" value="1"/>
</dbReference>
<feature type="compositionally biased region" description="Low complexity" evidence="4">
    <location>
        <begin position="1115"/>
        <end position="1124"/>
    </location>
</feature>
<dbReference type="Pfam" id="PF13921">
    <property type="entry name" value="Myb_DNA-bind_6"/>
    <property type="match status" value="1"/>
</dbReference>
<keyword evidence="3" id="KW-0539">Nucleus</keyword>
<feature type="compositionally biased region" description="Acidic residues" evidence="4">
    <location>
        <begin position="1188"/>
        <end position="1198"/>
    </location>
</feature>
<dbReference type="GO" id="GO:0005634">
    <property type="term" value="C:nucleus"/>
    <property type="evidence" value="ECO:0007669"/>
    <property type="project" value="UniProtKB-SubCell"/>
</dbReference>
<feature type="compositionally biased region" description="Acidic residues" evidence="4">
    <location>
        <begin position="989"/>
        <end position="1000"/>
    </location>
</feature>
<feature type="compositionally biased region" description="Basic residues" evidence="4">
    <location>
        <begin position="1050"/>
        <end position="1061"/>
    </location>
</feature>
<dbReference type="InterPro" id="IPR001005">
    <property type="entry name" value="SANT/Myb"/>
</dbReference>
<feature type="compositionally biased region" description="Basic residues" evidence="4">
    <location>
        <begin position="124"/>
        <end position="133"/>
    </location>
</feature>
<dbReference type="GO" id="GO:0000976">
    <property type="term" value="F:transcription cis-regulatory region binding"/>
    <property type="evidence" value="ECO:0007669"/>
    <property type="project" value="TreeGrafter"/>
</dbReference>
<feature type="compositionally biased region" description="Basic residues" evidence="4">
    <location>
        <begin position="958"/>
        <end position="968"/>
    </location>
</feature>
<dbReference type="InterPro" id="IPR051651">
    <property type="entry name" value="DMTF1_DNA-bind_reg"/>
</dbReference>
<comment type="subcellular location">
    <subcellularLocation>
        <location evidence="1">Nucleus</location>
    </subcellularLocation>
</comment>
<dbReference type="InterPro" id="IPR017930">
    <property type="entry name" value="Myb_dom"/>
</dbReference>
<keyword evidence="2 7" id="KW-0238">DNA-binding</keyword>
<proteinExistence type="predicted"/>
<dbReference type="SMART" id="SM00717">
    <property type="entry name" value="SANT"/>
    <property type="match status" value="2"/>
</dbReference>
<name>A0AAD9YIC4_COLKA</name>
<feature type="compositionally biased region" description="Low complexity" evidence="4">
    <location>
        <begin position="515"/>
        <end position="525"/>
    </location>
</feature>
<feature type="compositionally biased region" description="Low complexity" evidence="4">
    <location>
        <begin position="477"/>
        <end position="497"/>
    </location>
</feature>
<feature type="compositionally biased region" description="Acidic residues" evidence="4">
    <location>
        <begin position="59"/>
        <end position="76"/>
    </location>
</feature>
<gene>
    <name evidence="7" type="ORF">CKAH01_15182</name>
</gene>
<feature type="region of interest" description="Disordered" evidence="4">
    <location>
        <begin position="1185"/>
        <end position="1225"/>
    </location>
</feature>
<reference evidence="7" key="1">
    <citation type="submission" date="2023-02" db="EMBL/GenBank/DDBJ databases">
        <title>Colletotrichum kahawae CIFC_Que2 genome sequencing and assembly.</title>
        <authorList>
            <person name="Baroncelli R."/>
        </authorList>
    </citation>
    <scope>NUCLEOTIDE SEQUENCE</scope>
    <source>
        <strain evidence="7">CIFC_Que2</strain>
    </source>
</reference>
<feature type="domain" description="Myb-like" evidence="5">
    <location>
        <begin position="763"/>
        <end position="826"/>
    </location>
</feature>
<dbReference type="EMBL" id="VYYT01000111">
    <property type="protein sequence ID" value="KAK2769489.1"/>
    <property type="molecule type" value="Genomic_DNA"/>
</dbReference>
<sequence>MFSSISRILGRTPQKNSSPGPTRPSPDDHDRQPFSSTAPPGIDLQFSEMSQDWGRADDADKDDEYDGPDGITDDYPGDAATDAATDDYVDPFADMAAFSTQVNDEDDAAPAYESEPAEPEPKAKKAKKAKKSKKTEDKETRKSKRKSKKTDPSSSADKSLPSPTTSGREDASDDGAQSSQRLELKVEPGTSSIPIPVPEKRKRKRKSTSKAADAEPAEAESAKPRKKRKTRKPLEDIEDDEMETQPGEMIPDSPSTSHEVVTKAEPHSADVDQDLTLDYTLQDDPQQSQLMSVSRQLFQPAKGTSTAAVSMSDDDREVSLSSPSVIAQRRRSMSRGSQISTFRQGLSRESTGLPDRISEAAESADENEAEDEPSAEQGSAAAVSDNSEDESQSESASDAAGDVSMADASAVASGAVVDGESQDDFADQLPPSSQPPREDTPSADEDAMDVDDDAADAQEESEEQSEPEVEQPHLPTPKRATARKGATTTTTATPGTARGRKANLLINMSDASHQPSSAQKSARSTSSKRQRSKPTFFAQDDENQEEEAVQAPTSPTAPAQKRSKKAASTSEPKASSEKRPNLKARSLKGQPSAASTPKPKAIRRLQSRTPSSAPPLGGLREGQFSMEEINRLNARLKLYQERHGLSREQLLGVIHMKYSKSAEDKDKGPKYDGELFKEFWDFVSTAFPDRKRQRVIDTTRQEYRTNILRGGGWTPQEDAKIMELHEKYNGSWANIASDIGRLAPDIRARYKNYLICGIVSDERRAWTKDEEEELVDAVLTVARRMEKPYRREVTKPLDYVNWQSVSDEMDRKRSRLQCSRKWKQMKIELTEADLRGPMDDVPWPLKKCRLQIREMAPEDKYRLVESISKQAPGPDSAIKWTTLVDVQFRRKWHKDTLKLLWFRLKQQVPQWREKTVRDCARFLLDDAAENHPEGSKFLTGGDDNLDADRELKVISATRKKVNKGKGKQPAREQSVTGNELSTMLITASDAEEDEEDDEADETRASNEETILTQDDTQFSESASTSPRLGIAPSLLPPATQQANSAEPSPGKKRVRLSRGKTARGASEVNEDEDDSPNGTPTQSQFGDRAIPDRLTEKKMVARQRKTSGRAQSVASMQVDSVQNSDVDDDMPEIRVPPSTQPSRFKAINSKAVASSSQGNFARKTGSNVLPGEPVEVTEEVMAALAEAESSDFSEENETTEAAPVSARRRTYKKRPRRGEVAESPA</sequence>